<reference evidence="2" key="1">
    <citation type="submission" date="2018-07" db="EMBL/GenBank/DDBJ databases">
        <title>Complete Genome Sequence of Spiroplasma phoeniceum.</title>
        <authorList>
            <person name="Davis R.E."/>
            <person name="Shao J.Y."/>
            <person name="Zhao Y."/>
            <person name="Silver A."/>
            <person name="Stump z."/>
            <person name="Gasparich G."/>
        </authorList>
    </citation>
    <scope>NUCLEOTIDE SEQUENCE [LARGE SCALE GENOMIC DNA]</scope>
    <source>
        <strain evidence="2">P40</strain>
    </source>
</reference>
<evidence type="ECO:0000313" key="2">
    <source>
        <dbReference type="Proteomes" id="UP000253689"/>
    </source>
</evidence>
<dbReference type="EMBL" id="CP031088">
    <property type="protein sequence ID" value="AXF97091.1"/>
    <property type="molecule type" value="Genomic_DNA"/>
</dbReference>
<protein>
    <submittedName>
        <fullName evidence="1">Uncharacterized protein</fullName>
    </submittedName>
</protein>
<name>A0A345DSA0_9MOLU</name>
<organism evidence="1 2">
    <name type="scientific">Spiroplasma phoeniceum P40</name>
    <dbReference type="NCBI Taxonomy" id="1276259"/>
    <lineage>
        <taxon>Bacteria</taxon>
        <taxon>Bacillati</taxon>
        <taxon>Mycoplasmatota</taxon>
        <taxon>Mollicutes</taxon>
        <taxon>Entomoplasmatales</taxon>
        <taxon>Spiroplasmataceae</taxon>
        <taxon>Spiroplasma</taxon>
    </lineage>
</organism>
<keyword evidence="2" id="KW-1185">Reference proteome</keyword>
<evidence type="ECO:0000313" key="1">
    <source>
        <dbReference type="EMBL" id="AXF97091.1"/>
    </source>
</evidence>
<proteinExistence type="predicted"/>
<gene>
    <name evidence="1" type="ORF">SDAV_002158</name>
</gene>
<dbReference type="RefSeq" id="WP_245938409.1">
    <property type="nucleotide sequence ID" value="NZ_CP031088.1"/>
</dbReference>
<dbReference type="AlphaFoldDB" id="A0A345DSA0"/>
<sequence>MQKLQFGDTAHMQDVKHLYEPITFTKTDDDNVYISNSFLTQKPPVNFYTI</sequence>
<dbReference type="KEGG" id="sphh:SDAV_002158"/>
<dbReference type="Proteomes" id="UP000253689">
    <property type="component" value="Chromosome"/>
</dbReference>
<accession>A0A345DSA0</accession>